<keyword evidence="2" id="KW-1185">Reference proteome</keyword>
<name>A0A512M556_9BACT</name>
<organism evidence="1 2">
    <name type="scientific">Brevifollis gellanilyticus</name>
    <dbReference type="NCBI Taxonomy" id="748831"/>
    <lineage>
        <taxon>Bacteria</taxon>
        <taxon>Pseudomonadati</taxon>
        <taxon>Verrucomicrobiota</taxon>
        <taxon>Verrucomicrobiia</taxon>
        <taxon>Verrucomicrobiales</taxon>
        <taxon>Verrucomicrobiaceae</taxon>
    </lineage>
</organism>
<comment type="caution">
    <text evidence="1">The sequence shown here is derived from an EMBL/GenBank/DDBJ whole genome shotgun (WGS) entry which is preliminary data.</text>
</comment>
<dbReference type="GO" id="GO:0015035">
    <property type="term" value="F:protein-disulfide reductase activity"/>
    <property type="evidence" value="ECO:0007669"/>
    <property type="project" value="InterPro"/>
</dbReference>
<reference evidence="1 2" key="1">
    <citation type="submission" date="2019-07" db="EMBL/GenBank/DDBJ databases">
        <title>Whole genome shotgun sequence of Brevifollis gellanilyticus NBRC 108608.</title>
        <authorList>
            <person name="Hosoyama A."/>
            <person name="Uohara A."/>
            <person name="Ohji S."/>
            <person name="Ichikawa N."/>
        </authorList>
    </citation>
    <scope>NUCLEOTIDE SEQUENCE [LARGE SCALE GENOMIC DNA]</scope>
    <source>
        <strain evidence="1 2">NBRC 108608</strain>
    </source>
</reference>
<dbReference type="AlphaFoldDB" id="A0A512M556"/>
<gene>
    <name evidence="1" type="ORF">BGE01nite_07820</name>
</gene>
<accession>A0A512M556</accession>
<evidence type="ECO:0000313" key="2">
    <source>
        <dbReference type="Proteomes" id="UP000321577"/>
    </source>
</evidence>
<protein>
    <recommendedName>
        <fullName evidence="3">Thiol-disulfide oxidoreductase</fullName>
    </recommendedName>
</protein>
<dbReference type="InterPro" id="IPR007263">
    <property type="entry name" value="DCC1-like"/>
</dbReference>
<evidence type="ECO:0000313" key="1">
    <source>
        <dbReference type="EMBL" id="GEP41491.1"/>
    </source>
</evidence>
<dbReference type="Pfam" id="PF04134">
    <property type="entry name" value="DCC1-like"/>
    <property type="match status" value="1"/>
</dbReference>
<dbReference type="OrthoDB" id="9785438at2"/>
<dbReference type="EMBL" id="BKAG01000003">
    <property type="protein sequence ID" value="GEP41491.1"/>
    <property type="molecule type" value="Genomic_DNA"/>
</dbReference>
<proteinExistence type="predicted"/>
<sequence length="157" mass="18015">MNPMHTLTLFYDARCGLCSRVRQWLSSQPSYVRLHFVPYDSPEAEKRLPGIRHLRADQEIVVMADSGEVWQGAGAWVICLWALREYRAWSARLAGPTMQSAARKVVHWISQNRIGLSRLMRFTSDAEVTATAEREMQEPVCQIRPPALPRHDLDLID</sequence>
<evidence type="ECO:0008006" key="3">
    <source>
        <dbReference type="Google" id="ProtNLM"/>
    </source>
</evidence>
<dbReference type="Proteomes" id="UP000321577">
    <property type="component" value="Unassembled WGS sequence"/>
</dbReference>